<keyword evidence="3" id="KW-1185">Reference proteome</keyword>
<evidence type="ECO:0000313" key="2">
    <source>
        <dbReference type="EMBL" id="EFX81877.1"/>
    </source>
</evidence>
<dbReference type="AlphaFoldDB" id="E9GEQ5"/>
<dbReference type="HOGENOM" id="CLU_1422807_0_0_1"/>
<feature type="region of interest" description="Disordered" evidence="1">
    <location>
        <begin position="148"/>
        <end position="191"/>
    </location>
</feature>
<protein>
    <submittedName>
        <fullName evidence="2">Uncharacterized protein</fullName>
    </submittedName>
</protein>
<evidence type="ECO:0000313" key="3">
    <source>
        <dbReference type="Proteomes" id="UP000000305"/>
    </source>
</evidence>
<organism evidence="2 3">
    <name type="scientific">Daphnia pulex</name>
    <name type="common">Water flea</name>
    <dbReference type="NCBI Taxonomy" id="6669"/>
    <lineage>
        <taxon>Eukaryota</taxon>
        <taxon>Metazoa</taxon>
        <taxon>Ecdysozoa</taxon>
        <taxon>Arthropoda</taxon>
        <taxon>Crustacea</taxon>
        <taxon>Branchiopoda</taxon>
        <taxon>Diplostraca</taxon>
        <taxon>Cladocera</taxon>
        <taxon>Anomopoda</taxon>
        <taxon>Daphniidae</taxon>
        <taxon>Daphnia</taxon>
    </lineage>
</organism>
<feature type="compositionally biased region" description="Polar residues" evidence="1">
    <location>
        <begin position="164"/>
        <end position="176"/>
    </location>
</feature>
<sequence>MDLPHMTIAGEWSVCCCCIHNTTQLRFRSKLLLFGGCRSDFSFRSLHPKRWNSRPTGSHDDESISKAKLLWGLQLDAAAAGTVIHSNSSQQLVAMGTARENEADWIYKFGSKLIEQRKRDNNNNNQKKGIQCKIGKRERKVIETRPRLGIAFNGGRPESKRSQGHNTQEQRQQIVSTGRCADGNVTSRTNT</sequence>
<gene>
    <name evidence="2" type="ORF">DAPPUDRAFT_101847</name>
</gene>
<dbReference type="EMBL" id="GL732541">
    <property type="protein sequence ID" value="EFX81877.1"/>
    <property type="molecule type" value="Genomic_DNA"/>
</dbReference>
<accession>E9GEQ5</accession>
<dbReference type="Proteomes" id="UP000000305">
    <property type="component" value="Unassembled WGS sequence"/>
</dbReference>
<dbReference type="KEGG" id="dpx:DAPPUDRAFT_101847"/>
<name>E9GEQ5_DAPPU</name>
<proteinExistence type="predicted"/>
<dbReference type="InParanoid" id="E9GEQ5"/>
<reference evidence="2 3" key="1">
    <citation type="journal article" date="2011" name="Science">
        <title>The ecoresponsive genome of Daphnia pulex.</title>
        <authorList>
            <person name="Colbourne J.K."/>
            <person name="Pfrender M.E."/>
            <person name="Gilbert D."/>
            <person name="Thomas W.K."/>
            <person name="Tucker A."/>
            <person name="Oakley T.H."/>
            <person name="Tokishita S."/>
            <person name="Aerts A."/>
            <person name="Arnold G.J."/>
            <person name="Basu M.K."/>
            <person name="Bauer D.J."/>
            <person name="Caceres C.E."/>
            <person name="Carmel L."/>
            <person name="Casola C."/>
            <person name="Choi J.H."/>
            <person name="Detter J.C."/>
            <person name="Dong Q."/>
            <person name="Dusheyko S."/>
            <person name="Eads B.D."/>
            <person name="Frohlich T."/>
            <person name="Geiler-Samerotte K.A."/>
            <person name="Gerlach D."/>
            <person name="Hatcher P."/>
            <person name="Jogdeo S."/>
            <person name="Krijgsveld J."/>
            <person name="Kriventseva E.V."/>
            <person name="Kultz D."/>
            <person name="Laforsch C."/>
            <person name="Lindquist E."/>
            <person name="Lopez J."/>
            <person name="Manak J.R."/>
            <person name="Muller J."/>
            <person name="Pangilinan J."/>
            <person name="Patwardhan R.P."/>
            <person name="Pitluck S."/>
            <person name="Pritham E.J."/>
            <person name="Rechtsteiner A."/>
            <person name="Rho M."/>
            <person name="Rogozin I.B."/>
            <person name="Sakarya O."/>
            <person name="Salamov A."/>
            <person name="Schaack S."/>
            <person name="Shapiro H."/>
            <person name="Shiga Y."/>
            <person name="Skalitzky C."/>
            <person name="Smith Z."/>
            <person name="Souvorov A."/>
            <person name="Sung W."/>
            <person name="Tang Z."/>
            <person name="Tsuchiya D."/>
            <person name="Tu H."/>
            <person name="Vos H."/>
            <person name="Wang M."/>
            <person name="Wolf Y.I."/>
            <person name="Yamagata H."/>
            <person name="Yamada T."/>
            <person name="Ye Y."/>
            <person name="Shaw J.R."/>
            <person name="Andrews J."/>
            <person name="Crease T.J."/>
            <person name="Tang H."/>
            <person name="Lucas S.M."/>
            <person name="Robertson H.M."/>
            <person name="Bork P."/>
            <person name="Koonin E.V."/>
            <person name="Zdobnov E.M."/>
            <person name="Grigoriev I.V."/>
            <person name="Lynch M."/>
            <person name="Boore J.L."/>
        </authorList>
    </citation>
    <scope>NUCLEOTIDE SEQUENCE [LARGE SCALE GENOMIC DNA]</scope>
</reference>
<evidence type="ECO:0000256" key="1">
    <source>
        <dbReference type="SAM" id="MobiDB-lite"/>
    </source>
</evidence>